<dbReference type="OrthoDB" id="4422094at2759"/>
<evidence type="ECO:0000313" key="1">
    <source>
        <dbReference type="EMBL" id="OJJ33427.1"/>
    </source>
</evidence>
<accession>A0A1L9REY0</accession>
<dbReference type="AlphaFoldDB" id="A0A1L9REY0"/>
<dbReference type="VEuPathDB" id="FungiDB:ASPWEDRAFT_43487"/>
<dbReference type="RefSeq" id="XP_040687104.1">
    <property type="nucleotide sequence ID" value="XM_040836037.1"/>
</dbReference>
<protein>
    <submittedName>
        <fullName evidence="1">Uncharacterized protein</fullName>
    </submittedName>
</protein>
<proteinExistence type="predicted"/>
<reference evidence="2" key="1">
    <citation type="journal article" date="2017" name="Genome Biol.">
        <title>Comparative genomics reveals high biological diversity and specific adaptations in the industrially and medically important fungal genus Aspergillus.</title>
        <authorList>
            <person name="de Vries R.P."/>
            <person name="Riley R."/>
            <person name="Wiebenga A."/>
            <person name="Aguilar-Osorio G."/>
            <person name="Amillis S."/>
            <person name="Uchima C.A."/>
            <person name="Anderluh G."/>
            <person name="Asadollahi M."/>
            <person name="Askin M."/>
            <person name="Barry K."/>
            <person name="Battaglia E."/>
            <person name="Bayram O."/>
            <person name="Benocci T."/>
            <person name="Braus-Stromeyer S.A."/>
            <person name="Caldana C."/>
            <person name="Canovas D."/>
            <person name="Cerqueira G.C."/>
            <person name="Chen F."/>
            <person name="Chen W."/>
            <person name="Choi C."/>
            <person name="Clum A."/>
            <person name="Dos Santos R.A."/>
            <person name="Damasio A.R."/>
            <person name="Diallinas G."/>
            <person name="Emri T."/>
            <person name="Fekete E."/>
            <person name="Flipphi M."/>
            <person name="Freyberg S."/>
            <person name="Gallo A."/>
            <person name="Gournas C."/>
            <person name="Habgood R."/>
            <person name="Hainaut M."/>
            <person name="Harispe M.L."/>
            <person name="Henrissat B."/>
            <person name="Hilden K.S."/>
            <person name="Hope R."/>
            <person name="Hossain A."/>
            <person name="Karabika E."/>
            <person name="Karaffa L."/>
            <person name="Karanyi Z."/>
            <person name="Krasevec N."/>
            <person name="Kuo A."/>
            <person name="Kusch H."/>
            <person name="LaButti K."/>
            <person name="Lagendijk E.L."/>
            <person name="Lapidus A."/>
            <person name="Levasseur A."/>
            <person name="Lindquist E."/>
            <person name="Lipzen A."/>
            <person name="Logrieco A.F."/>
            <person name="MacCabe A."/>
            <person name="Maekelae M.R."/>
            <person name="Malavazi I."/>
            <person name="Melin P."/>
            <person name="Meyer V."/>
            <person name="Mielnichuk N."/>
            <person name="Miskei M."/>
            <person name="Molnar A.P."/>
            <person name="Mule G."/>
            <person name="Ngan C.Y."/>
            <person name="Orejas M."/>
            <person name="Orosz E."/>
            <person name="Ouedraogo J.P."/>
            <person name="Overkamp K.M."/>
            <person name="Park H.-S."/>
            <person name="Perrone G."/>
            <person name="Piumi F."/>
            <person name="Punt P.J."/>
            <person name="Ram A.F."/>
            <person name="Ramon A."/>
            <person name="Rauscher S."/>
            <person name="Record E."/>
            <person name="Riano-Pachon D.M."/>
            <person name="Robert V."/>
            <person name="Roehrig J."/>
            <person name="Ruller R."/>
            <person name="Salamov A."/>
            <person name="Salih N.S."/>
            <person name="Samson R.A."/>
            <person name="Sandor E."/>
            <person name="Sanguinetti M."/>
            <person name="Schuetze T."/>
            <person name="Sepcic K."/>
            <person name="Shelest E."/>
            <person name="Sherlock G."/>
            <person name="Sophianopoulou V."/>
            <person name="Squina F.M."/>
            <person name="Sun H."/>
            <person name="Susca A."/>
            <person name="Todd R.B."/>
            <person name="Tsang A."/>
            <person name="Unkles S.E."/>
            <person name="van de Wiele N."/>
            <person name="van Rossen-Uffink D."/>
            <person name="Oliveira J.V."/>
            <person name="Vesth T.C."/>
            <person name="Visser J."/>
            <person name="Yu J.-H."/>
            <person name="Zhou M."/>
            <person name="Andersen M.R."/>
            <person name="Archer D.B."/>
            <person name="Baker S.E."/>
            <person name="Benoit I."/>
            <person name="Brakhage A.A."/>
            <person name="Braus G.H."/>
            <person name="Fischer R."/>
            <person name="Frisvad J.C."/>
            <person name="Goldman G.H."/>
            <person name="Houbraken J."/>
            <person name="Oakley B."/>
            <person name="Pocsi I."/>
            <person name="Scazzocchio C."/>
            <person name="Seiboth B."/>
            <person name="vanKuyk P.A."/>
            <person name="Wortman J."/>
            <person name="Dyer P.S."/>
            <person name="Grigoriev I.V."/>
        </authorList>
    </citation>
    <scope>NUCLEOTIDE SEQUENCE [LARGE SCALE GENOMIC DNA]</scope>
    <source>
        <strain evidence="2">DTO 134E9</strain>
    </source>
</reference>
<dbReference type="Proteomes" id="UP000184383">
    <property type="component" value="Unassembled WGS sequence"/>
</dbReference>
<organism evidence="1 2">
    <name type="scientific">Aspergillus wentii DTO 134E9</name>
    <dbReference type="NCBI Taxonomy" id="1073089"/>
    <lineage>
        <taxon>Eukaryota</taxon>
        <taxon>Fungi</taxon>
        <taxon>Dikarya</taxon>
        <taxon>Ascomycota</taxon>
        <taxon>Pezizomycotina</taxon>
        <taxon>Eurotiomycetes</taxon>
        <taxon>Eurotiomycetidae</taxon>
        <taxon>Eurotiales</taxon>
        <taxon>Aspergillaceae</taxon>
        <taxon>Aspergillus</taxon>
        <taxon>Aspergillus subgen. Cremei</taxon>
    </lineage>
</organism>
<dbReference type="GeneID" id="63751885"/>
<gene>
    <name evidence="1" type="ORF">ASPWEDRAFT_43487</name>
</gene>
<name>A0A1L9REY0_ASPWE</name>
<sequence length="297" mass="34445">MAGDIDQKQSEANAASASLSRDTCLLLKPPKKWTLEHLQIARVQQEKVSLDKIVDLKFVPHDDDPEFQRLESLLCDPSMESRDKDDLPFEQDPFKFFFGTLRSYGGWCDSIEDARGENFVNHVIRMILREMYPDLTLYATSYMRLGIDLPFMKPRRKQWVDGCISRFWKDEGLFGVPLALISIIRESGDIGMARYEIPQILMQVNMAYNQNQNLEEYSGYIISIDGYRFTFGKATVSPEYVKCIYSGKPACEDLQFQRGPSFDITDRAERKEILRIIMGLARYFVQRAEFFFAGHEF</sequence>
<keyword evidence="2" id="KW-1185">Reference proteome</keyword>
<dbReference type="EMBL" id="KV878214">
    <property type="protein sequence ID" value="OJJ33427.1"/>
    <property type="molecule type" value="Genomic_DNA"/>
</dbReference>
<evidence type="ECO:0000313" key="2">
    <source>
        <dbReference type="Proteomes" id="UP000184383"/>
    </source>
</evidence>